<feature type="transmembrane region" description="Helical" evidence="12">
    <location>
        <begin position="86"/>
        <end position="109"/>
    </location>
</feature>
<evidence type="ECO:0000256" key="10">
    <source>
        <dbReference type="ARBA" id="ARBA00023136"/>
    </source>
</evidence>
<feature type="transmembrane region" description="Helical" evidence="12">
    <location>
        <begin position="151"/>
        <end position="171"/>
    </location>
</feature>
<evidence type="ECO:0000256" key="12">
    <source>
        <dbReference type="SAM" id="Phobius"/>
    </source>
</evidence>
<feature type="transmembrane region" description="Helical" evidence="12">
    <location>
        <begin position="362"/>
        <end position="386"/>
    </location>
</feature>
<keyword evidence="15" id="KW-1185">Reference proteome</keyword>
<feature type="transmembrane region" description="Helical" evidence="12">
    <location>
        <begin position="218"/>
        <end position="236"/>
    </location>
</feature>
<comment type="similarity">
    <text evidence="2">Belongs to the monovalent cation:proton antiporter 2 (CPA2) transporter (TC 2.A.37) family.</text>
</comment>
<evidence type="ECO:0000256" key="9">
    <source>
        <dbReference type="ARBA" id="ARBA00023065"/>
    </source>
</evidence>
<gene>
    <name evidence="14" type="ORF">ABUE30_11270</name>
</gene>
<keyword evidence="6 12" id="KW-0812">Transmembrane</keyword>
<feature type="region of interest" description="Disordered" evidence="11">
    <location>
        <begin position="606"/>
        <end position="650"/>
    </location>
</feature>
<protein>
    <submittedName>
        <fullName evidence="14">Monovalent cation:proton antiporter-2 (CPA2) family protein</fullName>
    </submittedName>
</protein>
<evidence type="ECO:0000256" key="2">
    <source>
        <dbReference type="ARBA" id="ARBA00005551"/>
    </source>
</evidence>
<feature type="transmembrane region" description="Helical" evidence="12">
    <location>
        <begin position="6"/>
        <end position="24"/>
    </location>
</feature>
<keyword evidence="7" id="KW-0630">Potassium</keyword>
<dbReference type="PANTHER" id="PTHR46157:SF4">
    <property type="entry name" value="K(+) EFFLUX ANTIPORTER 3, CHLOROPLASTIC"/>
    <property type="match status" value="1"/>
</dbReference>
<feature type="transmembrane region" description="Helical" evidence="12">
    <location>
        <begin position="183"/>
        <end position="206"/>
    </location>
</feature>
<name>A0ABW9GA50_9GAMM</name>
<dbReference type="InterPro" id="IPR038770">
    <property type="entry name" value="Na+/solute_symporter_sf"/>
</dbReference>
<dbReference type="RefSeq" id="WP_408623878.1">
    <property type="nucleotide sequence ID" value="NZ_JBEQCT010000005.1"/>
</dbReference>
<feature type="transmembrane region" description="Helical" evidence="12">
    <location>
        <begin position="55"/>
        <end position="74"/>
    </location>
</feature>
<evidence type="ECO:0000256" key="6">
    <source>
        <dbReference type="ARBA" id="ARBA00022692"/>
    </source>
</evidence>
<comment type="caution">
    <text evidence="14">The sequence shown here is derived from an EMBL/GenBank/DDBJ whole genome shotgun (WGS) entry which is preliminary data.</text>
</comment>
<evidence type="ECO:0000256" key="1">
    <source>
        <dbReference type="ARBA" id="ARBA00004141"/>
    </source>
</evidence>
<dbReference type="InterPro" id="IPR036291">
    <property type="entry name" value="NAD(P)-bd_dom_sf"/>
</dbReference>
<feature type="transmembrane region" description="Helical" evidence="12">
    <location>
        <begin position="273"/>
        <end position="292"/>
    </location>
</feature>
<evidence type="ECO:0000313" key="14">
    <source>
        <dbReference type="EMBL" id="MFM2485631.1"/>
    </source>
</evidence>
<sequence length="650" mass="70833">MGNSLWFDAFVYLTAAIVSVPIATRLGLGSVLGYLIAGCLIGPYALRLVGGSPDVMHFAEFGVVIMLFLIGLELKPSRLWRLKSSIFFTGGLQVVLTVALIWGIAHVFAMSDRQALALGLILSVSSTALVLQSLQEKGLMKTPAGKHSFSVLLFQDIAVIPMLAILPFLAMKSGASALASSTPAWVTASQMALVIIGIIFGGHYLLRPVFRMVAQSNMRELFVAASLALVVGIAQAMDMVGLSPALGTFLAGVVLADSEYRHELEADVEPFKGLLLGLFFISVGANINFVLLWDKLGLIVSLVVALVAVKFAVLWVVGKLSRLRGEDLGVFSTALSQSGEFGFVLVSFAGSSLVLNTAMVDLVTLVIALSMATTPLLLMLCQWWLFPRLRERAAINSPSPAIDDNENPVIIAGFGRFGQIVGRVLHNNHIGMTILEHDANHIKTLGRFGFKVFYGNATRADLLSSAGAEQAKLLVVAVDSAEQTLEIVQMARKNFPQLIILARAVDREHALELMRAGVDYVHRETLGSGVAMAVDALTELGWRANQAYRIGEFFKSYDSKLLREQLLKDDQNTEFLRHSLRSRKMLDQLLDDDSRLPTSAYERAWESNVQKSEQGADSSRLKQAHRWNKQSKQVSPKVPDHQVGDDSSSK</sequence>
<comment type="subcellular location">
    <subcellularLocation>
        <location evidence="1">Membrane</location>
        <topology evidence="1">Multi-pass membrane protein</topology>
    </subcellularLocation>
</comment>
<evidence type="ECO:0000256" key="4">
    <source>
        <dbReference type="ARBA" id="ARBA00022449"/>
    </source>
</evidence>
<dbReference type="InterPro" id="IPR006153">
    <property type="entry name" value="Cation/H_exchanger_TM"/>
</dbReference>
<dbReference type="InterPro" id="IPR004771">
    <property type="entry name" value="K/H_exchanger"/>
</dbReference>
<evidence type="ECO:0000256" key="8">
    <source>
        <dbReference type="ARBA" id="ARBA00022989"/>
    </source>
</evidence>
<keyword evidence="10 12" id="KW-0472">Membrane</keyword>
<feature type="transmembrane region" description="Helical" evidence="12">
    <location>
        <begin position="298"/>
        <end position="317"/>
    </location>
</feature>
<proteinExistence type="inferred from homology"/>
<feature type="domain" description="RCK N-terminal" evidence="13">
    <location>
        <begin position="406"/>
        <end position="522"/>
    </location>
</feature>
<evidence type="ECO:0000259" key="13">
    <source>
        <dbReference type="PROSITE" id="PS51201"/>
    </source>
</evidence>
<feature type="transmembrane region" description="Helical" evidence="12">
    <location>
        <begin position="31"/>
        <end position="49"/>
    </location>
</feature>
<accession>A0ABW9GA50</accession>
<evidence type="ECO:0000256" key="11">
    <source>
        <dbReference type="SAM" id="MobiDB-lite"/>
    </source>
</evidence>
<feature type="compositionally biased region" description="Polar residues" evidence="11">
    <location>
        <begin position="607"/>
        <end position="617"/>
    </location>
</feature>
<dbReference type="Gene3D" id="3.40.50.720">
    <property type="entry name" value="NAD(P)-binding Rossmann-like Domain"/>
    <property type="match status" value="1"/>
</dbReference>
<feature type="transmembrane region" description="Helical" evidence="12">
    <location>
        <begin position="329"/>
        <end position="350"/>
    </location>
</feature>
<evidence type="ECO:0000256" key="3">
    <source>
        <dbReference type="ARBA" id="ARBA00022448"/>
    </source>
</evidence>
<dbReference type="NCBIfam" id="TIGR00932">
    <property type="entry name" value="2a37"/>
    <property type="match status" value="1"/>
</dbReference>
<keyword evidence="9" id="KW-0406">Ion transport</keyword>
<keyword evidence="8 12" id="KW-1133">Transmembrane helix</keyword>
<keyword evidence="5" id="KW-0633">Potassium transport</keyword>
<dbReference type="InterPro" id="IPR003148">
    <property type="entry name" value="RCK_N"/>
</dbReference>
<reference evidence="14 15" key="1">
    <citation type="journal article" date="2013" name="Int. J. Syst. Evol. Microbiol.">
        <title>Celerinatantimonas yamalensis sp. nov., a cold-adapted diazotrophic bacterium from a cold permafrost brine.</title>
        <authorList>
            <person name="Shcherbakova V."/>
            <person name="Chuvilskaya N."/>
            <person name="Rivkina E."/>
            <person name="Demidov N."/>
            <person name="Uchaeva V."/>
            <person name="Suetin S."/>
            <person name="Suzina N."/>
            <person name="Gilichinsky D."/>
        </authorList>
    </citation>
    <scope>NUCLEOTIDE SEQUENCE [LARGE SCALE GENOMIC DNA]</scope>
    <source>
        <strain evidence="14 15">C7</strain>
    </source>
</reference>
<dbReference type="Proteomes" id="UP001629953">
    <property type="component" value="Unassembled WGS sequence"/>
</dbReference>
<evidence type="ECO:0000256" key="5">
    <source>
        <dbReference type="ARBA" id="ARBA00022538"/>
    </source>
</evidence>
<evidence type="ECO:0000313" key="15">
    <source>
        <dbReference type="Proteomes" id="UP001629953"/>
    </source>
</evidence>
<dbReference type="Pfam" id="PF02254">
    <property type="entry name" value="TrkA_N"/>
    <property type="match status" value="1"/>
</dbReference>
<dbReference type="EMBL" id="JBEQCT010000005">
    <property type="protein sequence ID" value="MFM2485631.1"/>
    <property type="molecule type" value="Genomic_DNA"/>
</dbReference>
<keyword evidence="4" id="KW-0050">Antiport</keyword>
<dbReference type="Pfam" id="PF00999">
    <property type="entry name" value="Na_H_Exchanger"/>
    <property type="match status" value="1"/>
</dbReference>
<evidence type="ECO:0000256" key="7">
    <source>
        <dbReference type="ARBA" id="ARBA00022958"/>
    </source>
</evidence>
<feature type="transmembrane region" description="Helical" evidence="12">
    <location>
        <begin position="115"/>
        <end position="131"/>
    </location>
</feature>
<organism evidence="14 15">
    <name type="scientific">Celerinatantimonas yamalensis</name>
    <dbReference type="NCBI Taxonomy" id="559956"/>
    <lineage>
        <taxon>Bacteria</taxon>
        <taxon>Pseudomonadati</taxon>
        <taxon>Pseudomonadota</taxon>
        <taxon>Gammaproteobacteria</taxon>
        <taxon>Celerinatantimonadaceae</taxon>
        <taxon>Celerinatantimonas</taxon>
    </lineage>
</organism>
<dbReference type="SUPFAM" id="SSF51735">
    <property type="entry name" value="NAD(P)-binding Rossmann-fold domains"/>
    <property type="match status" value="1"/>
</dbReference>
<dbReference type="Gene3D" id="1.20.1530.20">
    <property type="match status" value="1"/>
</dbReference>
<keyword evidence="3" id="KW-0813">Transport</keyword>
<feature type="compositionally biased region" description="Basic and acidic residues" evidence="11">
    <location>
        <begin position="638"/>
        <end position="650"/>
    </location>
</feature>
<dbReference type="PROSITE" id="PS51201">
    <property type="entry name" value="RCK_N"/>
    <property type="match status" value="1"/>
</dbReference>
<dbReference type="PANTHER" id="PTHR46157">
    <property type="entry name" value="K(+) EFFLUX ANTIPORTER 3, CHLOROPLASTIC"/>
    <property type="match status" value="1"/>
</dbReference>